<sequence length="97" mass="12032">MKEVQETFGPYIGDEIEEVVIHFAPEVRQYFLRKKWIKDQEYRDLDNAWLEVRFKVRGIEGFKHWLYRWLPYFKIVSPEWLREEVRKELSQALRIVS</sequence>
<dbReference type="Pfam" id="PF25583">
    <property type="entry name" value="WCX"/>
    <property type="match status" value="1"/>
</dbReference>
<dbReference type="EMBL" id="LSFI01000026">
    <property type="protein sequence ID" value="OAG27549.1"/>
    <property type="molecule type" value="Genomic_DNA"/>
</dbReference>
<dbReference type="Proteomes" id="UP000076964">
    <property type="component" value="Unassembled WGS sequence"/>
</dbReference>
<dbReference type="InterPro" id="IPR057727">
    <property type="entry name" value="WCX_dom"/>
</dbReference>
<accession>A0A177E968</accession>
<proteinExistence type="predicted"/>
<comment type="caution">
    <text evidence="2">The sequence shown here is derived from an EMBL/GenBank/DDBJ whole genome shotgun (WGS) entry which is preliminary data.</text>
</comment>
<dbReference type="AlphaFoldDB" id="A0A177E968"/>
<name>A0A177E968_9BACT</name>
<evidence type="ECO:0000313" key="3">
    <source>
        <dbReference type="Proteomes" id="UP000076964"/>
    </source>
</evidence>
<evidence type="ECO:0000313" key="2">
    <source>
        <dbReference type="EMBL" id="OAG27549.1"/>
    </source>
</evidence>
<gene>
    <name evidence="2" type="ORF">TH606_06165</name>
</gene>
<feature type="domain" description="WCX" evidence="1">
    <location>
        <begin position="17"/>
        <end position="93"/>
    </location>
</feature>
<protein>
    <recommendedName>
        <fullName evidence="1">WCX domain-containing protein</fullName>
    </recommendedName>
</protein>
<keyword evidence="3" id="KW-1185">Reference proteome</keyword>
<evidence type="ECO:0000259" key="1">
    <source>
        <dbReference type="Pfam" id="PF25583"/>
    </source>
</evidence>
<reference evidence="2 3" key="1">
    <citation type="submission" date="2016-02" db="EMBL/GenBank/DDBJ databases">
        <title>Draft genome sequence of Thermodesulfatator sp. S606.</title>
        <authorList>
            <person name="Lai Q."/>
            <person name="Cao J."/>
            <person name="Dupont S."/>
            <person name="Shao Z."/>
            <person name="Jebbar M."/>
            <person name="Alain K."/>
        </authorList>
    </citation>
    <scope>NUCLEOTIDE SEQUENCE [LARGE SCALE GENOMIC DNA]</scope>
    <source>
        <strain evidence="2 3">S606</strain>
    </source>
</reference>
<dbReference type="STRING" id="1795632.TH606_06165"/>
<organism evidence="2 3">
    <name type="scientific">Thermodesulfatator autotrophicus</name>
    <dbReference type="NCBI Taxonomy" id="1795632"/>
    <lineage>
        <taxon>Bacteria</taxon>
        <taxon>Pseudomonadati</taxon>
        <taxon>Thermodesulfobacteriota</taxon>
        <taxon>Thermodesulfobacteria</taxon>
        <taxon>Thermodesulfobacteriales</taxon>
        <taxon>Thermodesulfatatoraceae</taxon>
        <taxon>Thermodesulfatator</taxon>
    </lineage>
</organism>